<dbReference type="Pfam" id="PF00339">
    <property type="entry name" value="Arrestin_N"/>
    <property type="match status" value="1"/>
</dbReference>
<evidence type="ECO:0000259" key="1">
    <source>
        <dbReference type="SMART" id="SM01017"/>
    </source>
</evidence>
<dbReference type="InterPro" id="IPR011021">
    <property type="entry name" value="Arrestin-like_N"/>
</dbReference>
<dbReference type="InterPro" id="IPR014756">
    <property type="entry name" value="Ig_E-set"/>
</dbReference>
<dbReference type="InterPro" id="IPR014752">
    <property type="entry name" value="Arrestin-like_C"/>
</dbReference>
<dbReference type="OrthoDB" id="2333384at2759"/>
<keyword evidence="3" id="KW-1185">Reference proteome</keyword>
<dbReference type="InterPro" id="IPR011022">
    <property type="entry name" value="Arrestin_C-like"/>
</dbReference>
<dbReference type="Gene3D" id="2.60.40.640">
    <property type="match status" value="2"/>
</dbReference>
<dbReference type="GO" id="GO:0005829">
    <property type="term" value="C:cytosol"/>
    <property type="evidence" value="ECO:0007669"/>
    <property type="project" value="TreeGrafter"/>
</dbReference>
<evidence type="ECO:0000313" key="3">
    <source>
        <dbReference type="Proteomes" id="UP000093000"/>
    </source>
</evidence>
<gene>
    <name evidence="2" type="ORF">A0J61_01617</name>
</gene>
<dbReference type="InterPro" id="IPR050357">
    <property type="entry name" value="Arrestin_domain-protein"/>
</dbReference>
<dbReference type="GO" id="GO:0070086">
    <property type="term" value="P:ubiquitin-dependent endocytosis"/>
    <property type="evidence" value="ECO:0007669"/>
    <property type="project" value="TreeGrafter"/>
</dbReference>
<dbReference type="GO" id="GO:0030674">
    <property type="term" value="F:protein-macromolecule adaptor activity"/>
    <property type="evidence" value="ECO:0007669"/>
    <property type="project" value="TreeGrafter"/>
</dbReference>
<organism evidence="2 3">
    <name type="scientific">Choanephora cucurbitarum</name>
    <dbReference type="NCBI Taxonomy" id="101091"/>
    <lineage>
        <taxon>Eukaryota</taxon>
        <taxon>Fungi</taxon>
        <taxon>Fungi incertae sedis</taxon>
        <taxon>Mucoromycota</taxon>
        <taxon>Mucoromycotina</taxon>
        <taxon>Mucoromycetes</taxon>
        <taxon>Mucorales</taxon>
        <taxon>Mucorineae</taxon>
        <taxon>Choanephoraceae</taxon>
        <taxon>Choanephoroideae</taxon>
        <taxon>Choanephora</taxon>
    </lineage>
</organism>
<dbReference type="Pfam" id="PF02752">
    <property type="entry name" value="Arrestin_C"/>
    <property type="match status" value="1"/>
</dbReference>
<comment type="caution">
    <text evidence="2">The sequence shown here is derived from an EMBL/GenBank/DDBJ whole genome shotgun (WGS) entry which is preliminary data.</text>
</comment>
<dbReference type="STRING" id="101091.A0A1C7NPH0"/>
<dbReference type="InParanoid" id="A0A1C7NPH0"/>
<name>A0A1C7NPH0_9FUNG</name>
<protein>
    <submittedName>
        <fullName evidence="2">Arrestin domain-containing protein C31A2.12</fullName>
    </submittedName>
</protein>
<dbReference type="AlphaFoldDB" id="A0A1C7NPH0"/>
<dbReference type="GO" id="GO:0031625">
    <property type="term" value="F:ubiquitin protein ligase binding"/>
    <property type="evidence" value="ECO:0007669"/>
    <property type="project" value="TreeGrafter"/>
</dbReference>
<feature type="domain" description="Arrestin C-terminal-like" evidence="1">
    <location>
        <begin position="174"/>
        <end position="315"/>
    </location>
</feature>
<dbReference type="SUPFAM" id="SSF81296">
    <property type="entry name" value="E set domains"/>
    <property type="match status" value="2"/>
</dbReference>
<sequence length="362" mass="41236">MIEKLLSNSQIKINVENDHLILHGSPTESVGCVLRGTMIIKLKEPTKIKSISLEFSGKCNTSWLEEIDHLSHNSSEQEHPILSHVWPFLPKQSKSYMIPAGTYSYAFELALPGNLLESTYIPGFYTVQYQLKGTIERGKLLPNISEKARVLVSRLSSHASNSDLLEPSMVTNQWGNKLKFEITLPKRLYTYGDTIPVSAIVHFLDPTFHLRIESLTSYFKEHVYCCRQSYGRSHKRILCSFYHERFRPSRHTPGKWSLVQNVQLPSSPFELQCDNRNETICIRHRLKVILSVINKEGHTSKITVNLPIVITASTQVVLPSYDEIGLTLPYNPASVMVNSMIPYDRSLPSYHSVVYGSLAYFH</sequence>
<dbReference type="SMART" id="SM01017">
    <property type="entry name" value="Arrestin_C"/>
    <property type="match status" value="1"/>
</dbReference>
<dbReference type="EMBL" id="LUGH01000053">
    <property type="protein sequence ID" value="OBZ90336.1"/>
    <property type="molecule type" value="Genomic_DNA"/>
</dbReference>
<dbReference type="GO" id="GO:0005886">
    <property type="term" value="C:plasma membrane"/>
    <property type="evidence" value="ECO:0007669"/>
    <property type="project" value="TreeGrafter"/>
</dbReference>
<evidence type="ECO:0000313" key="2">
    <source>
        <dbReference type="EMBL" id="OBZ90336.1"/>
    </source>
</evidence>
<dbReference type="PANTHER" id="PTHR11188:SF17">
    <property type="entry name" value="FI21816P1"/>
    <property type="match status" value="1"/>
</dbReference>
<reference evidence="2" key="1">
    <citation type="submission" date="2016-03" db="EMBL/GenBank/DDBJ databases">
        <title>Choanephora cucurbitarum.</title>
        <authorList>
            <person name="Min B."/>
            <person name="Park H."/>
            <person name="Park J.-H."/>
            <person name="Shin H.-D."/>
            <person name="Choi I.-G."/>
        </authorList>
    </citation>
    <scope>NUCLEOTIDE SEQUENCE [LARGE SCALE GENOMIC DNA]</scope>
    <source>
        <strain evidence="2">KUS-F28377</strain>
    </source>
</reference>
<proteinExistence type="predicted"/>
<dbReference type="Proteomes" id="UP000093000">
    <property type="component" value="Unassembled WGS sequence"/>
</dbReference>
<dbReference type="PANTHER" id="PTHR11188">
    <property type="entry name" value="ARRESTIN DOMAIN CONTAINING PROTEIN"/>
    <property type="match status" value="1"/>
</dbReference>
<accession>A0A1C7NPH0</accession>